<proteinExistence type="predicted"/>
<gene>
    <name evidence="2" type="ORF">OHK93_007790</name>
</gene>
<name>A0AA43QL62_9LECA</name>
<evidence type="ECO:0000313" key="2">
    <source>
        <dbReference type="EMBL" id="MDI1488515.1"/>
    </source>
</evidence>
<feature type="compositionally biased region" description="Polar residues" evidence="1">
    <location>
        <begin position="210"/>
        <end position="222"/>
    </location>
</feature>
<evidence type="ECO:0000313" key="3">
    <source>
        <dbReference type="Proteomes" id="UP001161017"/>
    </source>
</evidence>
<dbReference type="EMBL" id="JAPUFD010000007">
    <property type="protein sequence ID" value="MDI1488515.1"/>
    <property type="molecule type" value="Genomic_DNA"/>
</dbReference>
<organism evidence="2 3">
    <name type="scientific">Ramalina farinacea</name>
    <dbReference type="NCBI Taxonomy" id="258253"/>
    <lineage>
        <taxon>Eukaryota</taxon>
        <taxon>Fungi</taxon>
        <taxon>Dikarya</taxon>
        <taxon>Ascomycota</taxon>
        <taxon>Pezizomycotina</taxon>
        <taxon>Lecanoromycetes</taxon>
        <taxon>OSLEUM clade</taxon>
        <taxon>Lecanoromycetidae</taxon>
        <taxon>Lecanorales</taxon>
        <taxon>Lecanorineae</taxon>
        <taxon>Ramalinaceae</taxon>
        <taxon>Ramalina</taxon>
    </lineage>
</organism>
<accession>A0AA43QL62</accession>
<feature type="compositionally biased region" description="Low complexity" evidence="1">
    <location>
        <begin position="199"/>
        <end position="209"/>
    </location>
</feature>
<comment type="caution">
    <text evidence="2">The sequence shown here is derived from an EMBL/GenBank/DDBJ whole genome shotgun (WGS) entry which is preliminary data.</text>
</comment>
<dbReference type="AlphaFoldDB" id="A0AA43QL62"/>
<dbReference type="Proteomes" id="UP001161017">
    <property type="component" value="Unassembled WGS sequence"/>
</dbReference>
<evidence type="ECO:0000256" key="1">
    <source>
        <dbReference type="SAM" id="MobiDB-lite"/>
    </source>
</evidence>
<feature type="compositionally biased region" description="Polar residues" evidence="1">
    <location>
        <begin position="360"/>
        <end position="371"/>
    </location>
</feature>
<protein>
    <submittedName>
        <fullName evidence="2">Uncharacterized protein</fullName>
    </submittedName>
</protein>
<reference evidence="2" key="1">
    <citation type="journal article" date="2023" name="Genome Biol. Evol.">
        <title>First Whole Genome Sequence and Flow Cytometry Genome Size Data for the Lichen-Forming Fungus Ramalina farinacea (Ascomycota).</title>
        <authorList>
            <person name="Llewellyn T."/>
            <person name="Mian S."/>
            <person name="Hill R."/>
            <person name="Leitch I.J."/>
            <person name="Gaya E."/>
        </authorList>
    </citation>
    <scope>NUCLEOTIDE SEQUENCE</scope>
    <source>
        <strain evidence="2">LIQ254RAFAR</strain>
    </source>
</reference>
<keyword evidence="3" id="KW-1185">Reference proteome</keyword>
<sequence length="385" mass="42345">MRLEARIVLSNLPERLKYIKRSKNWQPLKDVVRNCIEEHPNDPANIEIVEDGHELSALCLFKESRYVQEAFDKLQGKSWEGKFLFAWLLAHNREDDTSYLLAGPLDPISGLSIPVPGRRAPQNYLRSPPIYPAWYQPKAPPALPLPSMYQQPTSMNGRLPAPQYGTLEPQALAFDTASKGANGKGSKHTYVPLMRPSRRSSSSTTTTSSGFSQPTASSTGSSPRVVHNKLDRPKASPSSYYELSPARFPPALRQYVSGFQHASTAPQTVVTARFIEDNAVILENSNNPMNQSALWSCIMENMSVDEGDFEVQHVKSSNGRIQLVLRFETSTLAKKAIQSLSYTTSASNIRVMVGCAPRSGQGSETSGQAKDTNGGPIICDGSVMD</sequence>
<feature type="region of interest" description="Disordered" evidence="1">
    <location>
        <begin position="176"/>
        <end position="243"/>
    </location>
</feature>
<feature type="region of interest" description="Disordered" evidence="1">
    <location>
        <begin position="357"/>
        <end position="385"/>
    </location>
</feature>